<dbReference type="Proteomes" id="UP000284548">
    <property type="component" value="Unassembled WGS sequence"/>
</dbReference>
<dbReference type="PIRSF" id="PIRSF018266">
    <property type="entry name" value="FecR"/>
    <property type="match status" value="1"/>
</dbReference>
<dbReference type="Gene3D" id="3.55.50.30">
    <property type="match status" value="1"/>
</dbReference>
<dbReference type="Proteomes" id="UP001208620">
    <property type="component" value="Unassembled WGS sequence"/>
</dbReference>
<dbReference type="InterPro" id="IPR012373">
    <property type="entry name" value="Ferrdict_sens_TM"/>
</dbReference>
<dbReference type="InterPro" id="IPR006860">
    <property type="entry name" value="FecR"/>
</dbReference>
<dbReference type="PANTHER" id="PTHR30273">
    <property type="entry name" value="PERIPLASMIC SIGNAL SENSOR AND SIGMA FACTOR ACTIVATOR FECR-RELATED"/>
    <property type="match status" value="1"/>
</dbReference>
<dbReference type="EMBL" id="VZCY01000100">
    <property type="protein sequence ID" value="MQN10677.1"/>
    <property type="molecule type" value="Genomic_DNA"/>
</dbReference>
<dbReference type="Proteomes" id="UP000406735">
    <property type="component" value="Unassembled WGS sequence"/>
</dbReference>
<dbReference type="AlphaFoldDB" id="A0A3R6IAV5"/>
<keyword evidence="1" id="KW-0472">Membrane</keyword>
<dbReference type="Gene3D" id="2.60.120.1440">
    <property type="match status" value="1"/>
</dbReference>
<accession>A0A3R6IAV5</accession>
<dbReference type="Proteomes" id="UP000423156">
    <property type="component" value="Unassembled WGS sequence"/>
</dbReference>
<evidence type="ECO:0000313" key="12">
    <source>
        <dbReference type="Proteomes" id="UP000285236"/>
    </source>
</evidence>
<gene>
    <name evidence="10" type="ORF">DW192_02965</name>
    <name evidence="9" type="ORF">DWV53_02425</name>
    <name evidence="8" type="ORF">DWW35_12555</name>
    <name evidence="7" type="ORF">F7D59_07940</name>
    <name evidence="6" type="ORF">F7D71_01415</name>
    <name evidence="5" type="ORF">F7D97_12275</name>
    <name evidence="4" type="ORF">ONT01_09695</name>
</gene>
<dbReference type="Proteomes" id="UP000285236">
    <property type="component" value="Unassembled WGS sequence"/>
</dbReference>
<evidence type="ECO:0000313" key="14">
    <source>
        <dbReference type="Proteomes" id="UP000406735"/>
    </source>
</evidence>
<reference evidence="4" key="3">
    <citation type="submission" date="2022-11" db="EMBL/GenBank/DDBJ databases">
        <title>Genomic repertoires linked with pathogenic potency of arthritogenic Prevotella copri isolated from the gut of rheumatoid arthritis patients.</title>
        <authorList>
            <person name="Nii T."/>
            <person name="Maeda Y."/>
            <person name="Motooka D."/>
            <person name="Naito M."/>
            <person name="Matsumoto Y."/>
            <person name="Ogawa T."/>
            <person name="Oguro-Igashira E."/>
            <person name="Kishikawa T."/>
            <person name="Yamashita M."/>
            <person name="Koizumi S."/>
            <person name="Kurakawa T."/>
            <person name="Okumura R."/>
            <person name="Kayama H."/>
            <person name="Murakami M."/>
            <person name="Sakaguchi T."/>
            <person name="Das B."/>
            <person name="Nakamura S."/>
            <person name="Okada Y."/>
            <person name="Kumanogoh A."/>
            <person name="Takeda K."/>
        </authorList>
    </citation>
    <scope>NUCLEOTIDE SEQUENCE</scope>
    <source>
        <strain evidence="4">H105_2-2</strain>
    </source>
</reference>
<dbReference type="EMBL" id="JAPDVD010000001">
    <property type="protein sequence ID" value="MCW4138044.1"/>
    <property type="molecule type" value="Genomic_DNA"/>
</dbReference>
<dbReference type="GO" id="GO:0016989">
    <property type="term" value="F:sigma factor antagonist activity"/>
    <property type="evidence" value="ECO:0007669"/>
    <property type="project" value="TreeGrafter"/>
</dbReference>
<dbReference type="EMBL" id="QSAV01000005">
    <property type="protein sequence ID" value="RGW81974.1"/>
    <property type="molecule type" value="Genomic_DNA"/>
</dbReference>
<dbReference type="InterPro" id="IPR032508">
    <property type="entry name" value="FecR_C"/>
</dbReference>
<evidence type="ECO:0000313" key="8">
    <source>
        <dbReference type="EMBL" id="RGU92990.1"/>
    </source>
</evidence>
<keyword evidence="1" id="KW-1133">Transmembrane helix</keyword>
<dbReference type="Proteomes" id="UP000285776">
    <property type="component" value="Unassembled WGS sequence"/>
</dbReference>
<name>A0A3R6IAV5_9BACT</name>
<reference evidence="6" key="4">
    <citation type="submission" date="2022-12" db="EMBL/GenBank/DDBJ databases">
        <title>Distinct polysaccharide growth profiles of human intestinal Prevotella copri isolates.</title>
        <authorList>
            <person name="Fehlner-Peach H."/>
            <person name="Magnabosco C."/>
            <person name="Raghavan V."/>
            <person name="Scher J.U."/>
            <person name="Tett A."/>
            <person name="Cox L.M."/>
            <person name="Gottsegen C."/>
            <person name="Watters A."/>
            <person name="Wiltshire- Gordon J.D."/>
            <person name="Segata N."/>
            <person name="Bonneau R."/>
            <person name="Littman D.R."/>
        </authorList>
    </citation>
    <scope>NUCLEOTIDE SEQUENCE</scope>
    <source>
        <strain evidence="6 16">BU41712</strain>
        <strain evidence="14">iK21513</strain>
        <strain evidence="5">IK21513</strain>
        <strain evidence="7">IP54</strain>
    </source>
</reference>
<feature type="transmembrane region" description="Helical" evidence="1">
    <location>
        <begin position="86"/>
        <end position="107"/>
    </location>
</feature>
<dbReference type="EMBL" id="VZBZ01000008">
    <property type="protein sequence ID" value="MQN76545.1"/>
    <property type="molecule type" value="Genomic_DNA"/>
</dbReference>
<comment type="caution">
    <text evidence="10">The sequence shown here is derived from an EMBL/GenBank/DDBJ whole genome shotgun (WGS) entry which is preliminary data.</text>
</comment>
<evidence type="ECO:0000313" key="11">
    <source>
        <dbReference type="Proteomes" id="UP000284548"/>
    </source>
</evidence>
<dbReference type="RefSeq" id="WP_118081394.1">
    <property type="nucleotide sequence ID" value="NZ_CP042464.1"/>
</dbReference>
<evidence type="ECO:0000313" key="15">
    <source>
        <dbReference type="Proteomes" id="UP000420635"/>
    </source>
</evidence>
<evidence type="ECO:0000313" key="7">
    <source>
        <dbReference type="EMBL" id="MQN89777.1"/>
    </source>
</evidence>
<dbReference type="EMBL" id="QRKB01000003">
    <property type="protein sequence ID" value="RHH84547.1"/>
    <property type="molecule type" value="Genomic_DNA"/>
</dbReference>
<reference evidence="11 12" key="1">
    <citation type="submission" date="2018-08" db="EMBL/GenBank/DDBJ databases">
        <title>A genome reference for cultivated species of the human gut microbiota.</title>
        <authorList>
            <person name="Zou Y."/>
            <person name="Xue W."/>
            <person name="Luo G."/>
        </authorList>
    </citation>
    <scope>NUCLEOTIDE SEQUENCE [LARGE SCALE GENOMIC DNA]</scope>
    <source>
        <strain evidence="9 13">AF10-17</strain>
        <strain evidence="8 12">AF15-25</strain>
        <strain evidence="10 11">AM16-54</strain>
    </source>
</reference>
<evidence type="ECO:0000313" key="4">
    <source>
        <dbReference type="EMBL" id="MCW4138044.1"/>
    </source>
</evidence>
<evidence type="ECO:0000313" key="16">
    <source>
        <dbReference type="Proteomes" id="UP000423156"/>
    </source>
</evidence>
<organism evidence="10 11">
    <name type="scientific">Segatella copri</name>
    <dbReference type="NCBI Taxonomy" id="165179"/>
    <lineage>
        <taxon>Bacteria</taxon>
        <taxon>Pseudomonadati</taxon>
        <taxon>Bacteroidota</taxon>
        <taxon>Bacteroidia</taxon>
        <taxon>Bacteroidales</taxon>
        <taxon>Prevotellaceae</taxon>
        <taxon>Segatella</taxon>
    </lineage>
</organism>
<evidence type="ECO:0000313" key="5">
    <source>
        <dbReference type="EMBL" id="MQN10677.1"/>
    </source>
</evidence>
<evidence type="ECO:0000313" key="13">
    <source>
        <dbReference type="Proteomes" id="UP000285776"/>
    </source>
</evidence>
<dbReference type="EMBL" id="VZBQ01000089">
    <property type="protein sequence ID" value="MQN89777.1"/>
    <property type="molecule type" value="Genomic_DNA"/>
</dbReference>
<feature type="domain" description="FecR protein" evidence="2">
    <location>
        <begin position="126"/>
        <end position="218"/>
    </location>
</feature>
<proteinExistence type="predicted"/>
<dbReference type="PANTHER" id="PTHR30273:SF2">
    <property type="entry name" value="PROTEIN FECR"/>
    <property type="match status" value="1"/>
</dbReference>
<dbReference type="EMBL" id="QRYP01000042">
    <property type="protein sequence ID" value="RGU92990.1"/>
    <property type="molecule type" value="Genomic_DNA"/>
</dbReference>
<sequence>MATKIRDIIDYYSGHNVPDEIKERVLDRISNTQDDKEANEAFRELWDKADSAYMEEEEISAAYNRLFETEETREIEKKKSLRIFNFAKLAAVFVPLLMLIVFGKLYVQMNNQLKDIKLATMLQEHTINEESKVIALADGTKVRLSQSSVLLYPSSFKGAEERKVFLSGEAFFDIRHDDAQPFHVSTPHFEITDLGTSFTVSSYSNTDEVSATLKTGKIELRIIGQEDKVYSMKPNDQLVYNVKTKAVNLRKVSAEEDGTSWRNKEIDLNDVTLAEAGKILGNAYGVKFTFRSKIHQKTKVTVHFNRGETLSGAMFVLKNLVPGLEYEVKKDEVIIR</sequence>
<evidence type="ECO:0000259" key="2">
    <source>
        <dbReference type="Pfam" id="PF04773"/>
    </source>
</evidence>
<evidence type="ECO:0000313" key="10">
    <source>
        <dbReference type="EMBL" id="RHH84547.1"/>
    </source>
</evidence>
<evidence type="ECO:0000313" key="6">
    <source>
        <dbReference type="EMBL" id="MQN76545.1"/>
    </source>
</evidence>
<reference evidence="15" key="2">
    <citation type="submission" date="2019-09" db="EMBL/GenBank/DDBJ databases">
        <title>Distinct polysaccharide growth profiles of human intestinal Prevotella copri isolates.</title>
        <authorList>
            <person name="Fehlner-Peach H."/>
            <person name="Magnabosco C."/>
            <person name="Raghavan V."/>
            <person name="Scher J.U."/>
            <person name="Tett A."/>
            <person name="Cox L.M."/>
            <person name="Gottsegen C."/>
            <person name="Watters A."/>
            <person name="Wiltshire- Gordon J.D."/>
            <person name="Segata N."/>
            <person name="Bonneau R."/>
            <person name="Littman D.R."/>
        </authorList>
    </citation>
    <scope>NUCLEOTIDE SEQUENCE [LARGE SCALE GENOMIC DNA]</scope>
    <source>
        <strain evidence="15">iP54</strain>
    </source>
</reference>
<dbReference type="Pfam" id="PF16344">
    <property type="entry name" value="FecR_C"/>
    <property type="match status" value="1"/>
</dbReference>
<evidence type="ECO:0000256" key="1">
    <source>
        <dbReference type="SAM" id="Phobius"/>
    </source>
</evidence>
<protein>
    <submittedName>
        <fullName evidence="5">DUF4974 domain-containing protein</fullName>
    </submittedName>
    <submittedName>
        <fullName evidence="4">FecR domain-containing protein</fullName>
    </submittedName>
    <submittedName>
        <fullName evidence="10">FecR family protein</fullName>
    </submittedName>
</protein>
<keyword evidence="1" id="KW-0812">Transmembrane</keyword>
<evidence type="ECO:0000313" key="9">
    <source>
        <dbReference type="EMBL" id="RGW81974.1"/>
    </source>
</evidence>
<dbReference type="Pfam" id="PF04773">
    <property type="entry name" value="FecR"/>
    <property type="match status" value="1"/>
</dbReference>
<evidence type="ECO:0000259" key="3">
    <source>
        <dbReference type="Pfam" id="PF16344"/>
    </source>
</evidence>
<dbReference type="Proteomes" id="UP000420635">
    <property type="component" value="Unassembled WGS sequence"/>
</dbReference>
<feature type="domain" description="Protein FecR C-terminal" evidence="3">
    <location>
        <begin position="268"/>
        <end position="335"/>
    </location>
</feature>